<dbReference type="InterPro" id="IPR027385">
    <property type="entry name" value="Beta-barrel_OMP"/>
</dbReference>
<evidence type="ECO:0000256" key="1">
    <source>
        <dbReference type="ARBA" id="ARBA00004442"/>
    </source>
</evidence>
<dbReference type="PANTHER" id="PTHR34001:SF3">
    <property type="entry name" value="BLL7405 PROTEIN"/>
    <property type="match status" value="1"/>
</dbReference>
<organism evidence="8 9">
    <name type="scientific">Pseudolabrys taiwanensis</name>
    <dbReference type="NCBI Taxonomy" id="331696"/>
    <lineage>
        <taxon>Bacteria</taxon>
        <taxon>Pseudomonadati</taxon>
        <taxon>Pseudomonadota</taxon>
        <taxon>Alphaproteobacteria</taxon>
        <taxon>Hyphomicrobiales</taxon>
        <taxon>Xanthobacteraceae</taxon>
        <taxon>Pseudolabrys</taxon>
    </lineage>
</organism>
<comment type="subcellular location">
    <subcellularLocation>
        <location evidence="1">Cell outer membrane</location>
    </subcellularLocation>
</comment>
<dbReference type="EMBL" id="CP031417">
    <property type="protein sequence ID" value="AXK83355.1"/>
    <property type="molecule type" value="Genomic_DNA"/>
</dbReference>
<feature type="domain" description="Outer membrane protein beta-barrel" evidence="7">
    <location>
        <begin position="31"/>
        <end position="216"/>
    </location>
</feature>
<dbReference type="Proteomes" id="UP000254889">
    <property type="component" value="Chromosome"/>
</dbReference>
<dbReference type="GO" id="GO:0009279">
    <property type="term" value="C:cell outer membrane"/>
    <property type="evidence" value="ECO:0007669"/>
    <property type="project" value="UniProtKB-SubCell"/>
</dbReference>
<accession>A0A346A2F8</accession>
<feature type="signal peptide" evidence="6">
    <location>
        <begin position="1"/>
        <end position="16"/>
    </location>
</feature>
<dbReference type="AlphaFoldDB" id="A0A346A2F8"/>
<evidence type="ECO:0000313" key="9">
    <source>
        <dbReference type="Proteomes" id="UP000254889"/>
    </source>
</evidence>
<sequence>MALAGLMLAATSGAYAADLPRKAPMVQPVAPIQMYNWTGFYAGVNLGGGWTNTSSGSINSDLSGVIGGGQIGYNWQTGPILLGIEGDFQGSSQRSSGSATIGGLTYNGESKIPWFATVRGRLGYVTGPWLIYATGGAAWINYQLDITAPGGSVSDHTTKSGWTVGGGVEWMFMPNWSAKLEYLYLDTDTTTATLFGANFDARAKQNIVRAGLNYHF</sequence>
<protein>
    <submittedName>
        <fullName evidence="8">Porin family protein</fullName>
    </submittedName>
</protein>
<dbReference type="KEGG" id="ptaw:DW352_24220"/>
<keyword evidence="4" id="KW-0998">Cell outer membrane</keyword>
<dbReference type="InterPro" id="IPR051692">
    <property type="entry name" value="OMP-like"/>
</dbReference>
<dbReference type="Gene3D" id="2.40.160.20">
    <property type="match status" value="1"/>
</dbReference>
<dbReference type="SUPFAM" id="SSF56925">
    <property type="entry name" value="OMPA-like"/>
    <property type="match status" value="1"/>
</dbReference>
<dbReference type="OrthoDB" id="9815357at2"/>
<evidence type="ECO:0000256" key="2">
    <source>
        <dbReference type="ARBA" id="ARBA00022729"/>
    </source>
</evidence>
<evidence type="ECO:0000259" key="7">
    <source>
        <dbReference type="Pfam" id="PF13505"/>
    </source>
</evidence>
<keyword evidence="2 6" id="KW-0732">Signal</keyword>
<name>A0A346A2F8_9HYPH</name>
<evidence type="ECO:0000313" key="8">
    <source>
        <dbReference type="EMBL" id="AXK83355.1"/>
    </source>
</evidence>
<keyword evidence="9" id="KW-1185">Reference proteome</keyword>
<gene>
    <name evidence="8" type="ORF">DW352_24220</name>
</gene>
<reference evidence="8 9" key="1">
    <citation type="submission" date="2018-07" db="EMBL/GenBank/DDBJ databases">
        <authorList>
            <person name="Quirk P.G."/>
            <person name="Krulwich T.A."/>
        </authorList>
    </citation>
    <scope>NUCLEOTIDE SEQUENCE [LARGE SCALE GENOMIC DNA]</scope>
    <source>
        <strain evidence="8 9">CC-BB4</strain>
    </source>
</reference>
<comment type="similarity">
    <text evidence="5">Belongs to the Omp25/RopB family.</text>
</comment>
<evidence type="ECO:0000256" key="6">
    <source>
        <dbReference type="SAM" id="SignalP"/>
    </source>
</evidence>
<evidence type="ECO:0000256" key="4">
    <source>
        <dbReference type="ARBA" id="ARBA00023237"/>
    </source>
</evidence>
<proteinExistence type="inferred from homology"/>
<dbReference type="InterPro" id="IPR011250">
    <property type="entry name" value="OMP/PagP_B-barrel"/>
</dbReference>
<feature type="chain" id="PRO_5016996992" evidence="6">
    <location>
        <begin position="17"/>
        <end position="216"/>
    </location>
</feature>
<evidence type="ECO:0000256" key="3">
    <source>
        <dbReference type="ARBA" id="ARBA00023136"/>
    </source>
</evidence>
<dbReference type="Pfam" id="PF13505">
    <property type="entry name" value="OMP_b-brl"/>
    <property type="match status" value="1"/>
</dbReference>
<dbReference type="PANTHER" id="PTHR34001">
    <property type="entry name" value="BLL7405 PROTEIN"/>
    <property type="match status" value="1"/>
</dbReference>
<keyword evidence="3" id="KW-0472">Membrane</keyword>
<evidence type="ECO:0000256" key="5">
    <source>
        <dbReference type="ARBA" id="ARBA00038306"/>
    </source>
</evidence>